<dbReference type="EMBL" id="ML208415">
    <property type="protein sequence ID" value="TFK66112.1"/>
    <property type="molecule type" value="Genomic_DNA"/>
</dbReference>
<organism evidence="1 2">
    <name type="scientific">Pluteus cervinus</name>
    <dbReference type="NCBI Taxonomy" id="181527"/>
    <lineage>
        <taxon>Eukaryota</taxon>
        <taxon>Fungi</taxon>
        <taxon>Dikarya</taxon>
        <taxon>Basidiomycota</taxon>
        <taxon>Agaricomycotina</taxon>
        <taxon>Agaricomycetes</taxon>
        <taxon>Agaricomycetidae</taxon>
        <taxon>Agaricales</taxon>
        <taxon>Pluteineae</taxon>
        <taxon>Pluteaceae</taxon>
        <taxon>Pluteus</taxon>
    </lineage>
</organism>
<proteinExistence type="predicted"/>
<protein>
    <submittedName>
        <fullName evidence="1">Uncharacterized protein</fullName>
    </submittedName>
</protein>
<reference evidence="1 2" key="1">
    <citation type="journal article" date="2019" name="Nat. Ecol. Evol.">
        <title>Megaphylogeny resolves global patterns of mushroom evolution.</title>
        <authorList>
            <person name="Varga T."/>
            <person name="Krizsan K."/>
            <person name="Foldi C."/>
            <person name="Dima B."/>
            <person name="Sanchez-Garcia M."/>
            <person name="Sanchez-Ramirez S."/>
            <person name="Szollosi G.J."/>
            <person name="Szarkandi J.G."/>
            <person name="Papp V."/>
            <person name="Albert L."/>
            <person name="Andreopoulos W."/>
            <person name="Angelini C."/>
            <person name="Antonin V."/>
            <person name="Barry K.W."/>
            <person name="Bougher N.L."/>
            <person name="Buchanan P."/>
            <person name="Buyck B."/>
            <person name="Bense V."/>
            <person name="Catcheside P."/>
            <person name="Chovatia M."/>
            <person name="Cooper J."/>
            <person name="Damon W."/>
            <person name="Desjardin D."/>
            <person name="Finy P."/>
            <person name="Geml J."/>
            <person name="Haridas S."/>
            <person name="Hughes K."/>
            <person name="Justo A."/>
            <person name="Karasinski D."/>
            <person name="Kautmanova I."/>
            <person name="Kiss B."/>
            <person name="Kocsube S."/>
            <person name="Kotiranta H."/>
            <person name="LaButti K.M."/>
            <person name="Lechner B.E."/>
            <person name="Liimatainen K."/>
            <person name="Lipzen A."/>
            <person name="Lukacs Z."/>
            <person name="Mihaltcheva S."/>
            <person name="Morgado L.N."/>
            <person name="Niskanen T."/>
            <person name="Noordeloos M.E."/>
            <person name="Ohm R.A."/>
            <person name="Ortiz-Santana B."/>
            <person name="Ovrebo C."/>
            <person name="Racz N."/>
            <person name="Riley R."/>
            <person name="Savchenko A."/>
            <person name="Shiryaev A."/>
            <person name="Soop K."/>
            <person name="Spirin V."/>
            <person name="Szebenyi C."/>
            <person name="Tomsovsky M."/>
            <person name="Tulloss R.E."/>
            <person name="Uehling J."/>
            <person name="Grigoriev I.V."/>
            <person name="Vagvolgyi C."/>
            <person name="Papp T."/>
            <person name="Martin F.M."/>
            <person name="Miettinen O."/>
            <person name="Hibbett D.S."/>
            <person name="Nagy L.G."/>
        </authorList>
    </citation>
    <scope>NUCLEOTIDE SEQUENCE [LARGE SCALE GENOMIC DNA]</scope>
    <source>
        <strain evidence="1 2">NL-1719</strain>
    </source>
</reference>
<gene>
    <name evidence="1" type="ORF">BDN72DRAFT_844738</name>
</gene>
<keyword evidence="2" id="KW-1185">Reference proteome</keyword>
<accession>A0ACD3AMH9</accession>
<evidence type="ECO:0000313" key="1">
    <source>
        <dbReference type="EMBL" id="TFK66112.1"/>
    </source>
</evidence>
<dbReference type="Proteomes" id="UP000308600">
    <property type="component" value="Unassembled WGS sequence"/>
</dbReference>
<sequence length="483" mass="53987">MLSVLPQEILESIVEDVDSSKLNTLCLVCRSLRAPVQRRRFRTLRLKDKEGTNRALKPLCLLTLCEILTLNPALISYIRNLELLPSISFIGSSLTVSANLLTATFRLLSSSPIQTLRFSSNTPLQWSRIQQNIQNALFMIFRNPAFQTLELDGLIMPRHFFAKVANLQRLTVHQNNTFISSTDFSDMTRTMKSYSHTLKHLTISLPRLSLTTTNHHFNVDPIGPQFGIELSHLQSLDLSFHFDQLPAVARFLQLKRLRSLAISVIPTTKSTSEPTVPLNALINLHHLTLTQNLFSRWTKDSLTWIGYTLATLTSLSLQVLTIKFGVHPINLTAGGFKSLEPLAGYLEMVSNNMRMQCQGPGSKPHNEDRITISASEQRGLRVHDQNQVAPIPLQGGYLSSTLSSYQPLKGNSVSAVIRGTTMTEGSTSPRAQETKFRIRLEFNVLGSDNVPATVMVKFSEDVRKKVKWVGSDDVLESVIITPG</sequence>
<evidence type="ECO:0000313" key="2">
    <source>
        <dbReference type="Proteomes" id="UP000308600"/>
    </source>
</evidence>
<name>A0ACD3AMH9_9AGAR</name>